<dbReference type="AlphaFoldDB" id="A0A916DVA9"/>
<dbReference type="CDD" id="cd01055">
    <property type="entry name" value="Nonheme_Ferritin"/>
    <property type="match status" value="1"/>
</dbReference>
<keyword evidence="8" id="KW-0963">Cytoplasm</keyword>
<dbReference type="InterPro" id="IPR041719">
    <property type="entry name" value="Ferritin_prok"/>
</dbReference>
<comment type="catalytic activity">
    <reaction evidence="8">
        <text>4 Fe(2+) + O2 + 6 H2O = 4 iron(III) oxide-hydroxide + 12 H(+)</text>
        <dbReference type="Rhea" id="RHEA:11972"/>
        <dbReference type="ChEBI" id="CHEBI:15377"/>
        <dbReference type="ChEBI" id="CHEBI:15378"/>
        <dbReference type="ChEBI" id="CHEBI:15379"/>
        <dbReference type="ChEBI" id="CHEBI:29033"/>
        <dbReference type="ChEBI" id="CHEBI:78619"/>
        <dbReference type="EC" id="1.16.3.2"/>
    </reaction>
</comment>
<evidence type="ECO:0000256" key="5">
    <source>
        <dbReference type="ARBA" id="ARBA00023004"/>
    </source>
</evidence>
<gene>
    <name evidence="10" type="ORF">AsAng_0042660</name>
</gene>
<dbReference type="InterPro" id="IPR009078">
    <property type="entry name" value="Ferritin-like_SF"/>
</dbReference>
<dbReference type="Pfam" id="PF00210">
    <property type="entry name" value="Ferritin"/>
    <property type="match status" value="1"/>
</dbReference>
<dbReference type="SUPFAM" id="SSF47240">
    <property type="entry name" value="Ferritin-like"/>
    <property type="match status" value="1"/>
</dbReference>
<dbReference type="GO" id="GO:0008198">
    <property type="term" value="F:ferrous iron binding"/>
    <property type="evidence" value="ECO:0007669"/>
    <property type="project" value="TreeGrafter"/>
</dbReference>
<dbReference type="PANTHER" id="PTHR11431">
    <property type="entry name" value="FERRITIN"/>
    <property type="match status" value="1"/>
</dbReference>
<dbReference type="GO" id="GO:0005737">
    <property type="term" value="C:cytoplasm"/>
    <property type="evidence" value="ECO:0007669"/>
    <property type="project" value="UniProtKB-SubCell"/>
</dbReference>
<feature type="binding site" evidence="7">
    <location>
        <position position="17"/>
    </location>
    <ligand>
        <name>Fe cation</name>
        <dbReference type="ChEBI" id="CHEBI:24875"/>
        <label>1</label>
    </ligand>
</feature>
<dbReference type="GO" id="GO:0042802">
    <property type="term" value="F:identical protein binding"/>
    <property type="evidence" value="ECO:0007669"/>
    <property type="project" value="UniProtKB-ARBA"/>
</dbReference>
<keyword evidence="4" id="KW-0560">Oxidoreductase</keyword>
<feature type="binding site" evidence="7">
    <location>
        <position position="94"/>
    </location>
    <ligand>
        <name>Fe cation</name>
        <dbReference type="ChEBI" id="CHEBI:24875"/>
        <label>1</label>
    </ligand>
</feature>
<reference evidence="10" key="1">
    <citation type="submission" date="2022-09" db="EMBL/GenBank/DDBJ databases">
        <title>Aureispira anguillicida sp. nov., isolated from Leptocephalus of Japanese eel Anguilla japonica.</title>
        <authorList>
            <person name="Yuasa K."/>
            <person name="Mekata T."/>
            <person name="Ikunari K."/>
        </authorList>
    </citation>
    <scope>NUCLEOTIDE SEQUENCE</scope>
    <source>
        <strain evidence="10">EL160426</strain>
    </source>
</reference>
<dbReference type="InterPro" id="IPR008331">
    <property type="entry name" value="Ferritin_DPS_dom"/>
</dbReference>
<keyword evidence="2 8" id="KW-0409">Iron storage</keyword>
<evidence type="ECO:0000256" key="6">
    <source>
        <dbReference type="ARBA" id="ARBA00054546"/>
    </source>
</evidence>
<feature type="binding site" evidence="7">
    <location>
        <position position="127"/>
    </location>
    <ligand>
        <name>Fe cation</name>
        <dbReference type="ChEBI" id="CHEBI:24875"/>
        <label>1</label>
    </ligand>
</feature>
<evidence type="ECO:0000256" key="1">
    <source>
        <dbReference type="ARBA" id="ARBA00006950"/>
    </source>
</evidence>
<accession>A0A916DVA9</accession>
<proteinExistence type="inferred from homology"/>
<dbReference type="EC" id="1.16.3.2" evidence="8"/>
<dbReference type="InterPro" id="IPR009040">
    <property type="entry name" value="Ferritin-like_diiron"/>
</dbReference>
<dbReference type="GO" id="GO:0006879">
    <property type="term" value="P:intracellular iron ion homeostasis"/>
    <property type="evidence" value="ECO:0007669"/>
    <property type="project" value="UniProtKB-KW"/>
</dbReference>
<evidence type="ECO:0000256" key="4">
    <source>
        <dbReference type="ARBA" id="ARBA00023002"/>
    </source>
</evidence>
<dbReference type="InterPro" id="IPR012347">
    <property type="entry name" value="Ferritin-like"/>
</dbReference>
<dbReference type="GO" id="GO:0006826">
    <property type="term" value="P:iron ion transport"/>
    <property type="evidence" value="ECO:0007669"/>
    <property type="project" value="InterPro"/>
</dbReference>
<dbReference type="GO" id="GO:0008199">
    <property type="term" value="F:ferric iron binding"/>
    <property type="evidence" value="ECO:0007669"/>
    <property type="project" value="InterPro"/>
</dbReference>
<dbReference type="RefSeq" id="WP_264788794.1">
    <property type="nucleotide sequence ID" value="NZ_AP026867.1"/>
</dbReference>
<dbReference type="PANTHER" id="PTHR11431:SF127">
    <property type="entry name" value="BACTERIAL NON-HEME FERRITIN"/>
    <property type="match status" value="1"/>
</dbReference>
<feature type="domain" description="Ferritin-like diiron" evidence="9">
    <location>
        <begin position="1"/>
        <end position="145"/>
    </location>
</feature>
<comment type="subcellular location">
    <subcellularLocation>
        <location evidence="8">Cytoplasm</location>
    </subcellularLocation>
</comment>
<evidence type="ECO:0000313" key="10">
    <source>
        <dbReference type="EMBL" id="BDS13527.1"/>
    </source>
</evidence>
<comment type="function">
    <text evidence="8">Iron-storage protein.</text>
</comment>
<organism evidence="10 11">
    <name type="scientific">Aureispira anguillae</name>
    <dbReference type="NCBI Taxonomy" id="2864201"/>
    <lineage>
        <taxon>Bacteria</taxon>
        <taxon>Pseudomonadati</taxon>
        <taxon>Bacteroidota</taxon>
        <taxon>Saprospiria</taxon>
        <taxon>Saprospirales</taxon>
        <taxon>Saprospiraceae</taxon>
        <taxon>Aureispira</taxon>
    </lineage>
</organism>
<dbReference type="KEGG" id="aup:AsAng_0042660"/>
<evidence type="ECO:0000256" key="8">
    <source>
        <dbReference type="RuleBase" id="RU361145"/>
    </source>
</evidence>
<keyword evidence="5 7" id="KW-0408">Iron</keyword>
<name>A0A916DVA9_9BACT</name>
<feature type="binding site" evidence="7">
    <location>
        <position position="50"/>
    </location>
    <ligand>
        <name>Fe cation</name>
        <dbReference type="ChEBI" id="CHEBI:24875"/>
        <label>1</label>
    </ligand>
</feature>
<dbReference type="PROSITE" id="PS50905">
    <property type="entry name" value="FERRITIN_LIKE"/>
    <property type="match status" value="1"/>
</dbReference>
<evidence type="ECO:0000259" key="9">
    <source>
        <dbReference type="PROSITE" id="PS50905"/>
    </source>
</evidence>
<evidence type="ECO:0000256" key="2">
    <source>
        <dbReference type="ARBA" id="ARBA00022434"/>
    </source>
</evidence>
<dbReference type="FunFam" id="1.20.1260.10:FF:000001">
    <property type="entry name" value="Non-heme ferritin"/>
    <property type="match status" value="1"/>
</dbReference>
<protein>
    <recommendedName>
        <fullName evidence="8">Ferritin</fullName>
        <ecNumber evidence="8">1.16.3.2</ecNumber>
    </recommendedName>
</protein>
<comment type="similarity">
    <text evidence="1 8">Belongs to the ferritin family. Prokaryotic subfamily.</text>
</comment>
<dbReference type="GO" id="GO:0016491">
    <property type="term" value="F:oxidoreductase activity"/>
    <property type="evidence" value="ECO:0007669"/>
    <property type="project" value="UniProtKB-KW"/>
</dbReference>
<dbReference type="Gene3D" id="1.20.1260.10">
    <property type="match status" value="1"/>
</dbReference>
<dbReference type="EMBL" id="AP026867">
    <property type="protein sequence ID" value="BDS13527.1"/>
    <property type="molecule type" value="Genomic_DNA"/>
</dbReference>
<keyword evidence="3 7" id="KW-0479">Metal-binding</keyword>
<dbReference type="Proteomes" id="UP001060919">
    <property type="component" value="Chromosome"/>
</dbReference>
<evidence type="ECO:0000256" key="3">
    <source>
        <dbReference type="ARBA" id="ARBA00022723"/>
    </source>
</evidence>
<comment type="function">
    <text evidence="6">May alleviate iron toxicity in the presence of oxygen.</text>
</comment>
<sequence>MLSEKTLEALNKQIALEGNASASYLAMASWCEREGLNGCATFFYDQSAEERMHMMKIIHYINEMDGHAIISAQDQPKGEYDSVQELFKAVYAQEKAVTSAIYKLLSISDEENDHSTTLFLQWYVAEQREEEAQIRTILDKIKLIGTGGQSLYFIDQEVDKINQQRGQEEAAAGEEGLI</sequence>
<evidence type="ECO:0000256" key="7">
    <source>
        <dbReference type="PIRSR" id="PIRSR601519-1"/>
    </source>
</evidence>
<keyword evidence="11" id="KW-1185">Reference proteome</keyword>
<evidence type="ECO:0000313" key="11">
    <source>
        <dbReference type="Proteomes" id="UP001060919"/>
    </source>
</evidence>
<feature type="binding site" evidence="7">
    <location>
        <position position="53"/>
    </location>
    <ligand>
        <name>Fe cation</name>
        <dbReference type="ChEBI" id="CHEBI:24875"/>
        <label>1</label>
    </ligand>
</feature>
<dbReference type="InterPro" id="IPR001519">
    <property type="entry name" value="Ferritin"/>
</dbReference>